<name>B4HAS4_DROPE</name>
<gene>
    <name evidence="1" type="primary">Dper\GL21225</name>
    <name evidence="1" type="ORF">Dper_GL21225</name>
</gene>
<dbReference type="HOGENOM" id="CLU_2545007_0_0_1"/>
<evidence type="ECO:0000313" key="1">
    <source>
        <dbReference type="EMBL" id="EDW37706.1"/>
    </source>
</evidence>
<proteinExistence type="predicted"/>
<dbReference type="Proteomes" id="UP000008744">
    <property type="component" value="Unassembled WGS sequence"/>
</dbReference>
<dbReference type="AlphaFoldDB" id="B4HAS4"/>
<accession>B4HAS4</accession>
<sequence>MSIRCGLGHGSKVAIPHGLYIGALHNRVLHLPSSVNSYVFASLFLQNPGGLGLVLDFLRALNVMWCTRVTVKSVNNFGPGQNV</sequence>
<dbReference type="EMBL" id="CH479244">
    <property type="protein sequence ID" value="EDW37706.1"/>
    <property type="molecule type" value="Genomic_DNA"/>
</dbReference>
<organism evidence="2">
    <name type="scientific">Drosophila persimilis</name>
    <name type="common">Fruit fly</name>
    <dbReference type="NCBI Taxonomy" id="7234"/>
    <lineage>
        <taxon>Eukaryota</taxon>
        <taxon>Metazoa</taxon>
        <taxon>Ecdysozoa</taxon>
        <taxon>Arthropoda</taxon>
        <taxon>Hexapoda</taxon>
        <taxon>Insecta</taxon>
        <taxon>Pterygota</taxon>
        <taxon>Neoptera</taxon>
        <taxon>Endopterygota</taxon>
        <taxon>Diptera</taxon>
        <taxon>Brachycera</taxon>
        <taxon>Muscomorpha</taxon>
        <taxon>Ephydroidea</taxon>
        <taxon>Drosophilidae</taxon>
        <taxon>Drosophila</taxon>
        <taxon>Sophophora</taxon>
    </lineage>
</organism>
<keyword evidence="2" id="KW-1185">Reference proteome</keyword>
<reference evidence="1 2" key="1">
    <citation type="journal article" date="2007" name="Nature">
        <title>Evolution of genes and genomes on the Drosophila phylogeny.</title>
        <authorList>
            <consortium name="Drosophila 12 Genomes Consortium"/>
            <person name="Clark A.G."/>
            <person name="Eisen M.B."/>
            <person name="Smith D.R."/>
            <person name="Bergman C.M."/>
            <person name="Oliver B."/>
            <person name="Markow T.A."/>
            <person name="Kaufman T.C."/>
            <person name="Kellis M."/>
            <person name="Gelbart W."/>
            <person name="Iyer V.N."/>
            <person name="Pollard D.A."/>
            <person name="Sackton T.B."/>
            <person name="Larracuente A.M."/>
            <person name="Singh N.D."/>
            <person name="Abad J.P."/>
            <person name="Abt D.N."/>
            <person name="Adryan B."/>
            <person name="Aguade M."/>
            <person name="Akashi H."/>
            <person name="Anderson W.W."/>
            <person name="Aquadro C.F."/>
            <person name="Ardell D.H."/>
            <person name="Arguello R."/>
            <person name="Artieri C.G."/>
            <person name="Barbash D.A."/>
            <person name="Barker D."/>
            <person name="Barsanti P."/>
            <person name="Batterham P."/>
            <person name="Batzoglou S."/>
            <person name="Begun D."/>
            <person name="Bhutkar A."/>
            <person name="Blanco E."/>
            <person name="Bosak S.A."/>
            <person name="Bradley R.K."/>
            <person name="Brand A.D."/>
            <person name="Brent M.R."/>
            <person name="Brooks A.N."/>
            <person name="Brown R.H."/>
            <person name="Butlin R.K."/>
            <person name="Caggese C."/>
            <person name="Calvi B.R."/>
            <person name="Bernardo de Carvalho A."/>
            <person name="Caspi A."/>
            <person name="Castrezana S."/>
            <person name="Celniker S.E."/>
            <person name="Chang J.L."/>
            <person name="Chapple C."/>
            <person name="Chatterji S."/>
            <person name="Chinwalla A."/>
            <person name="Civetta A."/>
            <person name="Clifton S.W."/>
            <person name="Comeron J.M."/>
            <person name="Costello J.C."/>
            <person name="Coyne J.A."/>
            <person name="Daub J."/>
            <person name="David R.G."/>
            <person name="Delcher A.L."/>
            <person name="Delehaunty K."/>
            <person name="Do C.B."/>
            <person name="Ebling H."/>
            <person name="Edwards K."/>
            <person name="Eickbush T."/>
            <person name="Evans J.D."/>
            <person name="Filipski A."/>
            <person name="Findeiss S."/>
            <person name="Freyhult E."/>
            <person name="Fulton L."/>
            <person name="Fulton R."/>
            <person name="Garcia A.C."/>
            <person name="Gardiner A."/>
            <person name="Garfield D.A."/>
            <person name="Garvin B.E."/>
            <person name="Gibson G."/>
            <person name="Gilbert D."/>
            <person name="Gnerre S."/>
            <person name="Godfrey J."/>
            <person name="Good R."/>
            <person name="Gotea V."/>
            <person name="Gravely B."/>
            <person name="Greenberg A.J."/>
            <person name="Griffiths-Jones S."/>
            <person name="Gross S."/>
            <person name="Guigo R."/>
            <person name="Gustafson E.A."/>
            <person name="Haerty W."/>
            <person name="Hahn M.W."/>
            <person name="Halligan D.L."/>
            <person name="Halpern A.L."/>
            <person name="Halter G.M."/>
            <person name="Han M.V."/>
            <person name="Heger A."/>
            <person name="Hillier L."/>
            <person name="Hinrichs A.S."/>
            <person name="Holmes I."/>
            <person name="Hoskins R.A."/>
            <person name="Hubisz M.J."/>
            <person name="Hultmark D."/>
            <person name="Huntley M.A."/>
            <person name="Jaffe D.B."/>
            <person name="Jagadeeshan S."/>
            <person name="Jeck W.R."/>
            <person name="Johnson J."/>
            <person name="Jones C.D."/>
            <person name="Jordan W.C."/>
            <person name="Karpen G.H."/>
            <person name="Kataoka E."/>
            <person name="Keightley P.D."/>
            <person name="Kheradpour P."/>
            <person name="Kirkness E.F."/>
            <person name="Koerich L.B."/>
            <person name="Kristiansen K."/>
            <person name="Kudrna D."/>
            <person name="Kulathinal R.J."/>
            <person name="Kumar S."/>
            <person name="Kwok R."/>
            <person name="Lander E."/>
            <person name="Langley C.H."/>
            <person name="Lapoint R."/>
            <person name="Lazzaro B.P."/>
            <person name="Lee S.J."/>
            <person name="Levesque L."/>
            <person name="Li R."/>
            <person name="Lin C.F."/>
            <person name="Lin M.F."/>
            <person name="Lindblad-Toh K."/>
            <person name="Llopart A."/>
            <person name="Long M."/>
            <person name="Low L."/>
            <person name="Lozovsky E."/>
            <person name="Lu J."/>
            <person name="Luo M."/>
            <person name="Machado C.A."/>
            <person name="Makalowski W."/>
            <person name="Marzo M."/>
            <person name="Matsuda M."/>
            <person name="Matzkin L."/>
            <person name="McAllister B."/>
            <person name="McBride C.S."/>
            <person name="McKernan B."/>
            <person name="McKernan K."/>
            <person name="Mendez-Lago M."/>
            <person name="Minx P."/>
            <person name="Mollenhauer M.U."/>
            <person name="Montooth K."/>
            <person name="Mount S.M."/>
            <person name="Mu X."/>
            <person name="Myers E."/>
            <person name="Negre B."/>
            <person name="Newfeld S."/>
            <person name="Nielsen R."/>
            <person name="Noor M.A."/>
            <person name="O'Grady P."/>
            <person name="Pachter L."/>
            <person name="Papaceit M."/>
            <person name="Parisi M.J."/>
            <person name="Parisi M."/>
            <person name="Parts L."/>
            <person name="Pedersen J.S."/>
            <person name="Pesole G."/>
            <person name="Phillippy A.M."/>
            <person name="Ponting C.P."/>
            <person name="Pop M."/>
            <person name="Porcelli D."/>
            <person name="Powell J.R."/>
            <person name="Prohaska S."/>
            <person name="Pruitt K."/>
            <person name="Puig M."/>
            <person name="Quesneville H."/>
            <person name="Ram K.R."/>
            <person name="Rand D."/>
            <person name="Rasmussen M.D."/>
            <person name="Reed L.K."/>
            <person name="Reenan R."/>
            <person name="Reily A."/>
            <person name="Remington K.A."/>
            <person name="Rieger T.T."/>
            <person name="Ritchie M.G."/>
            <person name="Robin C."/>
            <person name="Rogers Y.H."/>
            <person name="Rohde C."/>
            <person name="Rozas J."/>
            <person name="Rubenfield M.J."/>
            <person name="Ruiz A."/>
            <person name="Russo S."/>
            <person name="Salzberg S.L."/>
            <person name="Sanchez-Gracia A."/>
            <person name="Saranga D.J."/>
            <person name="Sato H."/>
            <person name="Schaeffer S.W."/>
            <person name="Schatz M.C."/>
            <person name="Schlenke T."/>
            <person name="Schwartz R."/>
            <person name="Segarra C."/>
            <person name="Singh R.S."/>
            <person name="Sirot L."/>
            <person name="Sirota M."/>
            <person name="Sisneros N.B."/>
            <person name="Smith C.D."/>
            <person name="Smith T.F."/>
            <person name="Spieth J."/>
            <person name="Stage D.E."/>
            <person name="Stark A."/>
            <person name="Stephan W."/>
            <person name="Strausberg R.L."/>
            <person name="Strempel S."/>
            <person name="Sturgill D."/>
            <person name="Sutton G."/>
            <person name="Sutton G.G."/>
            <person name="Tao W."/>
            <person name="Teichmann S."/>
            <person name="Tobari Y.N."/>
            <person name="Tomimura Y."/>
            <person name="Tsolas J.M."/>
            <person name="Valente V.L."/>
            <person name="Venter E."/>
            <person name="Venter J.C."/>
            <person name="Vicario S."/>
            <person name="Vieira F.G."/>
            <person name="Vilella A.J."/>
            <person name="Villasante A."/>
            <person name="Walenz B."/>
            <person name="Wang J."/>
            <person name="Wasserman M."/>
            <person name="Watts T."/>
            <person name="Wilson D."/>
            <person name="Wilson R.K."/>
            <person name="Wing R.A."/>
            <person name="Wolfner M.F."/>
            <person name="Wong A."/>
            <person name="Wong G.K."/>
            <person name="Wu C.I."/>
            <person name="Wu G."/>
            <person name="Yamamoto D."/>
            <person name="Yang H.P."/>
            <person name="Yang S.P."/>
            <person name="Yorke J.A."/>
            <person name="Yoshida K."/>
            <person name="Zdobnov E."/>
            <person name="Zhang P."/>
            <person name="Zhang Y."/>
            <person name="Zimin A.V."/>
            <person name="Baldwin J."/>
            <person name="Abdouelleil A."/>
            <person name="Abdulkadir J."/>
            <person name="Abebe A."/>
            <person name="Abera B."/>
            <person name="Abreu J."/>
            <person name="Acer S.C."/>
            <person name="Aftuck L."/>
            <person name="Alexander A."/>
            <person name="An P."/>
            <person name="Anderson E."/>
            <person name="Anderson S."/>
            <person name="Arachi H."/>
            <person name="Azer M."/>
            <person name="Bachantsang P."/>
            <person name="Barry A."/>
            <person name="Bayul T."/>
            <person name="Berlin A."/>
            <person name="Bessette D."/>
            <person name="Bloom T."/>
            <person name="Blye J."/>
            <person name="Boguslavskiy L."/>
            <person name="Bonnet C."/>
            <person name="Boukhgalter B."/>
            <person name="Bourzgui I."/>
            <person name="Brown A."/>
            <person name="Cahill P."/>
            <person name="Channer S."/>
            <person name="Cheshatsang Y."/>
            <person name="Chuda L."/>
            <person name="Citroen M."/>
            <person name="Collymore A."/>
            <person name="Cooke P."/>
            <person name="Costello M."/>
            <person name="D'Aco K."/>
            <person name="Daza R."/>
            <person name="De Haan G."/>
            <person name="DeGray S."/>
            <person name="DeMaso C."/>
            <person name="Dhargay N."/>
            <person name="Dooley K."/>
            <person name="Dooley E."/>
            <person name="Doricent M."/>
            <person name="Dorje P."/>
            <person name="Dorjee K."/>
            <person name="Dupes A."/>
            <person name="Elong R."/>
            <person name="Falk J."/>
            <person name="Farina A."/>
            <person name="Faro S."/>
            <person name="Ferguson D."/>
            <person name="Fisher S."/>
            <person name="Foley C.D."/>
            <person name="Franke A."/>
            <person name="Friedrich D."/>
            <person name="Gadbois L."/>
            <person name="Gearin G."/>
            <person name="Gearin C.R."/>
            <person name="Giannoukos G."/>
            <person name="Goode T."/>
            <person name="Graham J."/>
            <person name="Grandbois E."/>
            <person name="Grewal S."/>
            <person name="Gyaltsen K."/>
            <person name="Hafez N."/>
            <person name="Hagos B."/>
            <person name="Hall J."/>
            <person name="Henson C."/>
            <person name="Hollinger A."/>
            <person name="Honan T."/>
            <person name="Huard M.D."/>
            <person name="Hughes L."/>
            <person name="Hurhula B."/>
            <person name="Husby M.E."/>
            <person name="Kamat A."/>
            <person name="Kanga B."/>
            <person name="Kashin S."/>
            <person name="Khazanovich D."/>
            <person name="Kisner P."/>
            <person name="Lance K."/>
            <person name="Lara M."/>
            <person name="Lee W."/>
            <person name="Lennon N."/>
            <person name="Letendre F."/>
            <person name="LeVine R."/>
            <person name="Lipovsky A."/>
            <person name="Liu X."/>
            <person name="Liu J."/>
            <person name="Liu S."/>
            <person name="Lokyitsang T."/>
            <person name="Lokyitsang Y."/>
            <person name="Lubonja R."/>
            <person name="Lui A."/>
            <person name="MacDonald P."/>
            <person name="Magnisalis V."/>
            <person name="Maru K."/>
            <person name="Matthews C."/>
            <person name="McCusker W."/>
            <person name="McDonough S."/>
            <person name="Mehta T."/>
            <person name="Meldrim J."/>
            <person name="Meneus L."/>
            <person name="Mihai O."/>
            <person name="Mihalev A."/>
            <person name="Mihova T."/>
            <person name="Mittelman R."/>
            <person name="Mlenga V."/>
            <person name="Montmayeur A."/>
            <person name="Mulrain L."/>
            <person name="Navidi A."/>
            <person name="Naylor J."/>
            <person name="Negash T."/>
            <person name="Nguyen T."/>
            <person name="Nguyen N."/>
            <person name="Nicol R."/>
            <person name="Norbu C."/>
            <person name="Norbu N."/>
            <person name="Novod N."/>
            <person name="O'Neill B."/>
            <person name="Osman S."/>
            <person name="Markiewicz E."/>
            <person name="Oyono O.L."/>
            <person name="Patti C."/>
            <person name="Phunkhang P."/>
            <person name="Pierre F."/>
            <person name="Priest M."/>
            <person name="Raghuraman S."/>
            <person name="Rege F."/>
            <person name="Reyes R."/>
            <person name="Rise C."/>
            <person name="Rogov P."/>
            <person name="Ross K."/>
            <person name="Ryan E."/>
            <person name="Settipalli S."/>
            <person name="Shea T."/>
            <person name="Sherpa N."/>
            <person name="Shi L."/>
            <person name="Shih D."/>
            <person name="Sparrow T."/>
            <person name="Spaulding J."/>
            <person name="Stalker J."/>
            <person name="Stange-Thomann N."/>
            <person name="Stavropoulos S."/>
            <person name="Stone C."/>
            <person name="Strader C."/>
            <person name="Tesfaye S."/>
            <person name="Thomson T."/>
            <person name="Thoulutsang Y."/>
            <person name="Thoulutsang D."/>
            <person name="Topham K."/>
            <person name="Topping I."/>
            <person name="Tsamla T."/>
            <person name="Vassiliev H."/>
            <person name="Vo A."/>
            <person name="Wangchuk T."/>
            <person name="Wangdi T."/>
            <person name="Weiand M."/>
            <person name="Wilkinson J."/>
            <person name="Wilson A."/>
            <person name="Yadav S."/>
            <person name="Young G."/>
            <person name="Yu Q."/>
            <person name="Zembek L."/>
            <person name="Zhong D."/>
            <person name="Zimmer A."/>
            <person name="Zwirko Z."/>
            <person name="Jaffe D.B."/>
            <person name="Alvarez P."/>
            <person name="Brockman W."/>
            <person name="Butler J."/>
            <person name="Chin C."/>
            <person name="Gnerre S."/>
            <person name="Grabherr M."/>
            <person name="Kleber M."/>
            <person name="Mauceli E."/>
            <person name="MacCallum I."/>
        </authorList>
    </citation>
    <scope>NUCLEOTIDE SEQUENCE [LARGE SCALE GENOMIC DNA]</scope>
    <source>
        <strain evidence="2">MSH-3 / Tucson 14011-0111.49</strain>
    </source>
</reference>
<protein>
    <submittedName>
        <fullName evidence="1">GL21225</fullName>
    </submittedName>
</protein>
<evidence type="ECO:0000313" key="2">
    <source>
        <dbReference type="Proteomes" id="UP000008744"/>
    </source>
</evidence>